<organism evidence="2 3">
    <name type="scientific">Saccharopolyspora antimicrobica</name>
    <dbReference type="NCBI Taxonomy" id="455193"/>
    <lineage>
        <taxon>Bacteria</taxon>
        <taxon>Bacillati</taxon>
        <taxon>Actinomycetota</taxon>
        <taxon>Actinomycetes</taxon>
        <taxon>Pseudonocardiales</taxon>
        <taxon>Pseudonocardiaceae</taxon>
        <taxon>Saccharopolyspora</taxon>
    </lineage>
</organism>
<accession>A0A1I5K489</accession>
<dbReference type="EMBL" id="RBXX01000002">
    <property type="protein sequence ID" value="RKT84793.1"/>
    <property type="molecule type" value="Genomic_DNA"/>
</dbReference>
<name>A0A1I5K489_9PSEU</name>
<dbReference type="STRING" id="455193.SAMN05421805_12554"/>
<gene>
    <name evidence="1" type="ORF">ATL45_3121</name>
    <name evidence="2" type="ORF">SAMN05421805_12554</name>
</gene>
<dbReference type="Proteomes" id="UP000270697">
    <property type="component" value="Unassembled WGS sequence"/>
</dbReference>
<evidence type="ECO:0000313" key="3">
    <source>
        <dbReference type="Proteomes" id="UP000199398"/>
    </source>
</evidence>
<dbReference type="Proteomes" id="UP000199398">
    <property type="component" value="Unassembled WGS sequence"/>
</dbReference>
<reference evidence="1 4" key="2">
    <citation type="submission" date="2018-10" db="EMBL/GenBank/DDBJ databases">
        <title>Sequencing the genomes of 1000 actinobacteria strains.</title>
        <authorList>
            <person name="Klenk H.-P."/>
        </authorList>
    </citation>
    <scope>NUCLEOTIDE SEQUENCE [LARGE SCALE GENOMIC DNA]</scope>
    <source>
        <strain evidence="1 4">DSM 45119</strain>
    </source>
</reference>
<protein>
    <submittedName>
        <fullName evidence="2">Uncharacterized protein</fullName>
    </submittedName>
</protein>
<dbReference type="RefSeq" id="WP_093159652.1">
    <property type="nucleotide sequence ID" value="NZ_FOUP01000025.1"/>
</dbReference>
<dbReference type="OrthoDB" id="3373661at2"/>
<sequence>MENTEPDHEPEVRSYYLLEFLYEETPNAFDMGYLSADPAEIRAALEDQYNGESPTTGPGEQVCLWVVQRGVLAHGLDLNPLIRSRCEDGVVRTLTEIRNLSGKTSPATSYTIDWDTIAAQLPPLQNPLATSDDEDLVLDVPDPFPAPDVPITIGDQEGWLNHGWTDITGG</sequence>
<keyword evidence="4" id="KW-1185">Reference proteome</keyword>
<proteinExistence type="predicted"/>
<dbReference type="EMBL" id="FOUP01000025">
    <property type="protein sequence ID" value="SFO79892.1"/>
    <property type="molecule type" value="Genomic_DNA"/>
</dbReference>
<dbReference type="AlphaFoldDB" id="A0A1I5K489"/>
<evidence type="ECO:0000313" key="4">
    <source>
        <dbReference type="Proteomes" id="UP000270697"/>
    </source>
</evidence>
<evidence type="ECO:0000313" key="1">
    <source>
        <dbReference type="EMBL" id="RKT84793.1"/>
    </source>
</evidence>
<reference evidence="2 3" key="1">
    <citation type="submission" date="2016-10" db="EMBL/GenBank/DDBJ databases">
        <authorList>
            <person name="de Groot N.N."/>
        </authorList>
    </citation>
    <scope>NUCLEOTIDE SEQUENCE [LARGE SCALE GENOMIC DNA]</scope>
    <source>
        <strain evidence="2 3">CPCC 201259</strain>
    </source>
</reference>
<evidence type="ECO:0000313" key="2">
    <source>
        <dbReference type="EMBL" id="SFO79892.1"/>
    </source>
</evidence>